<dbReference type="Proteomes" id="UP000325440">
    <property type="component" value="Unassembled WGS sequence"/>
</dbReference>
<dbReference type="AlphaFoldDB" id="A0A5E4MBP8"/>
<evidence type="ECO:0008006" key="4">
    <source>
        <dbReference type="Google" id="ProtNLM"/>
    </source>
</evidence>
<reference evidence="2 3" key="1">
    <citation type="submission" date="2019-08" db="EMBL/GenBank/DDBJ databases">
        <authorList>
            <person name="Alioto T."/>
            <person name="Alioto T."/>
            <person name="Gomez Garrido J."/>
        </authorList>
    </citation>
    <scope>NUCLEOTIDE SEQUENCE [LARGE SCALE GENOMIC DNA]</scope>
</reference>
<name>A0A5E4MBP8_9HEMI</name>
<feature type="signal peptide" evidence="1">
    <location>
        <begin position="1"/>
        <end position="20"/>
    </location>
</feature>
<feature type="chain" id="PRO_5022808512" description="Secreted protein" evidence="1">
    <location>
        <begin position="21"/>
        <end position="84"/>
    </location>
</feature>
<accession>A0A5E4MBP8</accession>
<proteinExistence type="predicted"/>
<evidence type="ECO:0000256" key="1">
    <source>
        <dbReference type="SAM" id="SignalP"/>
    </source>
</evidence>
<evidence type="ECO:0000313" key="3">
    <source>
        <dbReference type="Proteomes" id="UP000325440"/>
    </source>
</evidence>
<evidence type="ECO:0000313" key="2">
    <source>
        <dbReference type="EMBL" id="VVC28813.1"/>
    </source>
</evidence>
<sequence>MDGLWPVLLFVLSAAQTVRSPTCSRHLRRPKPGYHLTKECAESRMRTVAASNATDIGSCEELAAAKNAFAFAYADANRSEGPKL</sequence>
<organism evidence="2 3">
    <name type="scientific">Cinara cedri</name>
    <dbReference type="NCBI Taxonomy" id="506608"/>
    <lineage>
        <taxon>Eukaryota</taxon>
        <taxon>Metazoa</taxon>
        <taxon>Ecdysozoa</taxon>
        <taxon>Arthropoda</taxon>
        <taxon>Hexapoda</taxon>
        <taxon>Insecta</taxon>
        <taxon>Pterygota</taxon>
        <taxon>Neoptera</taxon>
        <taxon>Paraneoptera</taxon>
        <taxon>Hemiptera</taxon>
        <taxon>Sternorrhyncha</taxon>
        <taxon>Aphidomorpha</taxon>
        <taxon>Aphidoidea</taxon>
        <taxon>Aphididae</taxon>
        <taxon>Lachninae</taxon>
        <taxon>Cinara</taxon>
    </lineage>
</organism>
<protein>
    <recommendedName>
        <fullName evidence="4">Secreted protein</fullName>
    </recommendedName>
</protein>
<dbReference type="EMBL" id="CABPRJ010000484">
    <property type="protein sequence ID" value="VVC28813.1"/>
    <property type="molecule type" value="Genomic_DNA"/>
</dbReference>
<keyword evidence="1" id="KW-0732">Signal</keyword>
<keyword evidence="3" id="KW-1185">Reference proteome</keyword>
<gene>
    <name evidence="2" type="ORF">CINCED_3A009392</name>
</gene>